<dbReference type="PANTHER" id="PTHR43253">
    <property type="entry name" value="TRICORN PROTEASE HOMOLOG 2-RELATED"/>
    <property type="match status" value="1"/>
</dbReference>
<accession>A0A134B3U9</accession>
<dbReference type="SUPFAM" id="SSF52096">
    <property type="entry name" value="ClpP/crotonase"/>
    <property type="match status" value="1"/>
</dbReference>
<proteinExistence type="inferred from homology"/>
<evidence type="ECO:0000256" key="2">
    <source>
        <dbReference type="ARBA" id="ARBA00008524"/>
    </source>
</evidence>
<dbReference type="GO" id="GO:0005737">
    <property type="term" value="C:cytoplasm"/>
    <property type="evidence" value="ECO:0007669"/>
    <property type="project" value="UniProtKB-SubCell"/>
</dbReference>
<keyword evidence="6 7" id="KW-0720">Serine protease</keyword>
<dbReference type="Pfam" id="PF03572">
    <property type="entry name" value="Peptidase_S41"/>
    <property type="match status" value="1"/>
</dbReference>
<dbReference type="PATRIC" id="fig|322095.3.peg.1631"/>
<dbReference type="Gene3D" id="3.30.750.44">
    <property type="match status" value="1"/>
</dbReference>
<dbReference type="InterPro" id="IPR011042">
    <property type="entry name" value="6-blade_b-propeller_TolB-like"/>
</dbReference>
<evidence type="ECO:0000256" key="7">
    <source>
        <dbReference type="PIRNR" id="PIRNR036421"/>
    </source>
</evidence>
<dbReference type="Gene3D" id="2.120.10.30">
    <property type="entry name" value="TolB, C-terminal domain"/>
    <property type="match status" value="1"/>
</dbReference>
<dbReference type="GO" id="GO:0008236">
    <property type="term" value="F:serine-type peptidase activity"/>
    <property type="evidence" value="ECO:0007669"/>
    <property type="project" value="UniProtKB-UniRule"/>
</dbReference>
<keyword evidence="3 7" id="KW-0963">Cytoplasm</keyword>
<feature type="chain" id="PRO_5007462169" description="Tricorn protease homolog" evidence="10">
    <location>
        <begin position="22"/>
        <end position="1093"/>
    </location>
</feature>
<evidence type="ECO:0000313" key="13">
    <source>
        <dbReference type="Proteomes" id="UP000070224"/>
    </source>
</evidence>
<evidence type="ECO:0000256" key="10">
    <source>
        <dbReference type="SAM" id="SignalP"/>
    </source>
</evidence>
<dbReference type="Pfam" id="PF07676">
    <property type="entry name" value="PD40"/>
    <property type="match status" value="2"/>
</dbReference>
<evidence type="ECO:0000256" key="8">
    <source>
        <dbReference type="PIRSR" id="PIRSR036421-1"/>
    </source>
</evidence>
<dbReference type="PANTHER" id="PTHR43253:SF1">
    <property type="entry name" value="TRICORN PROTEASE HOMOLOG 2-RELATED"/>
    <property type="match status" value="1"/>
</dbReference>
<organism evidence="12 13">
    <name type="scientific">Porphyromonas somerae</name>
    <dbReference type="NCBI Taxonomy" id="322095"/>
    <lineage>
        <taxon>Bacteria</taxon>
        <taxon>Pseudomonadati</taxon>
        <taxon>Bacteroidota</taxon>
        <taxon>Bacteroidia</taxon>
        <taxon>Bacteroidales</taxon>
        <taxon>Porphyromonadaceae</taxon>
        <taxon>Porphyromonas</taxon>
    </lineage>
</organism>
<evidence type="ECO:0000256" key="1">
    <source>
        <dbReference type="ARBA" id="ARBA00004496"/>
    </source>
</evidence>
<dbReference type="InterPro" id="IPR005151">
    <property type="entry name" value="Tail-specific_protease"/>
</dbReference>
<feature type="signal peptide" evidence="10">
    <location>
        <begin position="1"/>
        <end position="21"/>
    </location>
</feature>
<dbReference type="SMART" id="SM00245">
    <property type="entry name" value="TSPc"/>
    <property type="match status" value="1"/>
</dbReference>
<dbReference type="SUPFAM" id="SSF82171">
    <property type="entry name" value="DPP6 N-terminal domain-like"/>
    <property type="match status" value="1"/>
</dbReference>
<feature type="active site" description="Charge relay system" evidence="8">
    <location>
        <position position="1054"/>
    </location>
</feature>
<dbReference type="OrthoDB" id="9815657at2"/>
<evidence type="ECO:0000256" key="9">
    <source>
        <dbReference type="SAM" id="MobiDB-lite"/>
    </source>
</evidence>
<dbReference type="STRING" id="322095.HMPREF3185_01655"/>
<dbReference type="Pfam" id="PF26549">
    <property type="entry name" value="Tricorn_N"/>
    <property type="match status" value="1"/>
</dbReference>
<name>A0A134B3U9_9PORP</name>
<evidence type="ECO:0000256" key="5">
    <source>
        <dbReference type="ARBA" id="ARBA00022801"/>
    </source>
</evidence>
<gene>
    <name evidence="12" type="ORF">HMPREF3185_01655</name>
</gene>
<evidence type="ECO:0000256" key="3">
    <source>
        <dbReference type="ARBA" id="ARBA00022490"/>
    </source>
</evidence>
<dbReference type="CDD" id="cd07562">
    <property type="entry name" value="Peptidase_S41_TRI"/>
    <property type="match status" value="1"/>
</dbReference>
<feature type="active site" description="Charge relay system" evidence="8">
    <location>
        <position position="781"/>
    </location>
</feature>
<dbReference type="SUPFAM" id="SSF50156">
    <property type="entry name" value="PDZ domain-like"/>
    <property type="match status" value="1"/>
</dbReference>
<protein>
    <recommendedName>
        <fullName evidence="7">Tricorn protease homolog</fullName>
        <ecNumber evidence="7">3.4.21.-</ecNumber>
    </recommendedName>
</protein>
<dbReference type="InterPro" id="IPR012393">
    <property type="entry name" value="Tricorn_protease"/>
</dbReference>
<feature type="domain" description="Tail specific protease" evidence="11">
    <location>
        <begin position="870"/>
        <end position="1065"/>
    </location>
</feature>
<dbReference type="EC" id="3.4.21.-" evidence="7"/>
<dbReference type="InterPro" id="IPR036034">
    <property type="entry name" value="PDZ_sf"/>
</dbReference>
<comment type="similarity">
    <text evidence="2 7">Belongs to the peptidase S41B family.</text>
</comment>
<dbReference type="AlphaFoldDB" id="A0A134B3U9"/>
<feature type="region of interest" description="Disordered" evidence="9">
    <location>
        <begin position="574"/>
        <end position="612"/>
    </location>
</feature>
<feature type="compositionally biased region" description="Basic and acidic residues" evidence="9">
    <location>
        <begin position="574"/>
        <end position="586"/>
    </location>
</feature>
<dbReference type="SUPFAM" id="SSF69304">
    <property type="entry name" value="Tricorn protease N-terminal domain"/>
    <property type="match status" value="1"/>
</dbReference>
<dbReference type="Gene3D" id="2.120.10.60">
    <property type="entry name" value="Tricorn protease N-terminal domain"/>
    <property type="match status" value="2"/>
</dbReference>
<comment type="caution">
    <text evidence="12">The sequence shown here is derived from an EMBL/GenBank/DDBJ whole genome shotgun (WGS) entry which is preliminary data.</text>
</comment>
<dbReference type="InterPro" id="IPR028204">
    <property type="entry name" value="Tricorn_C1"/>
</dbReference>
<dbReference type="GO" id="GO:0006508">
    <property type="term" value="P:proteolysis"/>
    <property type="evidence" value="ECO:0007669"/>
    <property type="project" value="UniProtKB-UniRule"/>
</dbReference>
<keyword evidence="5 7" id="KW-0378">Hydrolase</keyword>
<dbReference type="InterPro" id="IPR029045">
    <property type="entry name" value="ClpP/crotonase-like_dom_sf"/>
</dbReference>
<comment type="subcellular location">
    <subcellularLocation>
        <location evidence="1 7">Cytoplasm</location>
    </subcellularLocation>
</comment>
<comment type="function">
    <text evidence="7">Degrades oligopeptides.</text>
</comment>
<dbReference type="EMBL" id="LSDK01000116">
    <property type="protein sequence ID" value="KXB74599.1"/>
    <property type="molecule type" value="Genomic_DNA"/>
</dbReference>
<dbReference type="Gene3D" id="2.30.42.10">
    <property type="match status" value="1"/>
</dbReference>
<reference evidence="13" key="1">
    <citation type="submission" date="2016-01" db="EMBL/GenBank/DDBJ databases">
        <authorList>
            <person name="Mitreva M."/>
            <person name="Pepin K.H."/>
            <person name="Mihindukulasuriya K.A."/>
            <person name="Fulton R."/>
            <person name="Fronick C."/>
            <person name="O'Laughlin M."/>
            <person name="Miner T."/>
            <person name="Herter B."/>
            <person name="Rosa B.A."/>
            <person name="Cordes M."/>
            <person name="Tomlinson C."/>
            <person name="Wollam A."/>
            <person name="Palsikar V.B."/>
            <person name="Mardis E.R."/>
            <person name="Wilson R.K."/>
        </authorList>
    </citation>
    <scope>NUCLEOTIDE SEQUENCE [LARGE SCALE GENOMIC DNA]</scope>
    <source>
        <strain evidence="13">KA00683</strain>
    </source>
</reference>
<dbReference type="Proteomes" id="UP000070224">
    <property type="component" value="Unassembled WGS sequence"/>
</dbReference>
<dbReference type="PIRSF" id="PIRSF036421">
    <property type="entry name" value="Tricorn_protease"/>
    <property type="match status" value="1"/>
</dbReference>
<dbReference type="Gene3D" id="3.90.226.10">
    <property type="entry name" value="2-enoyl-CoA Hydratase, Chain A, domain 1"/>
    <property type="match status" value="1"/>
</dbReference>
<keyword evidence="4 7" id="KW-0645">Protease</keyword>
<sequence length="1093" mass="123095">MKRILTLALASALALPALAHAENGSPLWLRHQQISPDGSQIAFCYKGDIYTVPTAGGQALRLTSNAAYDGTPIWSPDSRSLAFSSDREGSKDVYIVKADGSGLRRLTYSSEKEVPVAFLDGSTLLFQSYVMPDVKDGMYPWDWFVQTYSLDLSKTIARPKLYGAYPMLMPSLRGGEILYTDVKGYEDIWRKHAISPVTRDIWLRSKDGKHTKLTTFGGEDRNAVWDSKGGFYYLSEREGSFNVYHRDAATAAAADKKITSFTKDPVRFLSIASNGTLCYGFDGEIYTQTPGAQPTKVNVSIVRDQEESAINPETIRDGVSSFAVAPSNKEIAFIVHGDVFVTHTEYGTTKRLTSTPEEERDVDFSNDGKKIVYAAERNGGWNIYMAELNRSDDPLFVYSRDIKETQLTKNKEASFQPLFSPDGTKVAYLRDRTGIYVHDLKSGRDYKVLDKKFNYSYSDGDISYRWSPDGKWILADYIGHGGWQHPDCAMVKADGSGEIVNLTESGYSEGSGKFVMKGKAVLFSSDRAGYRSHGSWGAERDYYLMFLDRQAYEDFKLSKEDKELRKELADLTTKDKKTDEKKDTKKPAKKSTKKSAKTDAKDAKDTKESKGFTPDFTDLDHRTVRLTRASGSLSDAVITDDGKKLYYIAKYENSYDLWERDLEEQSTKLLSARVGGGSLTLGQDGKTVYVGTSSGLNKLDGGQLKAISFAAEFEHRPAAEREYIFDHAWQQVKEKFYDVNLHGVDWDYYRKTYRKFLPHIDNDEDFAELLSEILGELNASHTGGRVFPKRWAKQTGYLGAFYDQKHTGNGLKIEEILAGGPLTHFGDKIKAGMIIEKIDGEVIDADRPVELYLNGKVGKRVSVTFHDPKTGKRFEEFIRPIGQSTQKDLFHRRWVQQRKDMVEKLSGGRIAYIIVPSMNTYSYRNAYKELLGKYRNYDAVIVDTRYNGGGWLHEDLVFLLSGKLYSRFTPRGQYIGDDPIMQWTKPSCVLVSEGNYSNGHGFPWVYKTLGLGKIIGTPVAGTMTAVWWETQINPYIVFGIPEVTCADVNGVAMENQTLQPDIEVYNTPADYLSGRDVQLERAVQEMMKTIKKK</sequence>
<keyword evidence="10" id="KW-0732">Signal</keyword>
<dbReference type="Pfam" id="PF14684">
    <property type="entry name" value="Tricorn_C1"/>
    <property type="match status" value="1"/>
</dbReference>
<feature type="compositionally biased region" description="Basic and acidic residues" evidence="9">
    <location>
        <begin position="596"/>
        <end position="610"/>
    </location>
</feature>
<keyword evidence="13" id="KW-1185">Reference proteome</keyword>
<evidence type="ECO:0000313" key="12">
    <source>
        <dbReference type="EMBL" id="KXB74599.1"/>
    </source>
</evidence>
<dbReference type="InterPro" id="IPR011659">
    <property type="entry name" value="WD40"/>
</dbReference>
<dbReference type="RefSeq" id="WP_060935785.1">
    <property type="nucleotide sequence ID" value="NZ_KQ960459.1"/>
</dbReference>
<feature type="active site" description="Nucleophile" evidence="8">
    <location>
        <position position="997"/>
    </location>
</feature>
<evidence type="ECO:0000259" key="11">
    <source>
        <dbReference type="SMART" id="SM00245"/>
    </source>
</evidence>
<evidence type="ECO:0000256" key="4">
    <source>
        <dbReference type="ARBA" id="ARBA00022670"/>
    </source>
</evidence>
<evidence type="ECO:0000256" key="6">
    <source>
        <dbReference type="ARBA" id="ARBA00022825"/>
    </source>
</evidence>